<dbReference type="RefSeq" id="XP_066069835.1">
    <property type="nucleotide sequence ID" value="XM_066213738.1"/>
</dbReference>
<protein>
    <submittedName>
        <fullName evidence="2">Uncharacterized protein</fullName>
    </submittedName>
</protein>
<reference evidence="2" key="2">
    <citation type="journal article" date="2022" name="Elife">
        <title>Obligate sexual reproduction of a homothallic fungus closely related to the Cryptococcus pathogenic species complex.</title>
        <authorList>
            <person name="Passer A.R."/>
            <person name="Clancey S.A."/>
            <person name="Shea T."/>
            <person name="David-Palma M."/>
            <person name="Averette A.F."/>
            <person name="Boekhout T."/>
            <person name="Porcel B.M."/>
            <person name="Nowrousian M."/>
            <person name="Cuomo C.A."/>
            <person name="Sun S."/>
            <person name="Heitman J."/>
            <person name="Coelho M.A."/>
        </authorList>
    </citation>
    <scope>NUCLEOTIDE SEQUENCE</scope>
    <source>
        <strain evidence="2">CBS 7841</strain>
    </source>
</reference>
<organism evidence="2 3">
    <name type="scientific">Cryptococcus depauperatus CBS 7841</name>
    <dbReference type="NCBI Taxonomy" id="1295531"/>
    <lineage>
        <taxon>Eukaryota</taxon>
        <taxon>Fungi</taxon>
        <taxon>Dikarya</taxon>
        <taxon>Basidiomycota</taxon>
        <taxon>Agaricomycotina</taxon>
        <taxon>Tremellomycetes</taxon>
        <taxon>Tremellales</taxon>
        <taxon>Cryptococcaceae</taxon>
        <taxon>Cryptococcus</taxon>
    </lineage>
</organism>
<feature type="compositionally biased region" description="Polar residues" evidence="1">
    <location>
        <begin position="167"/>
        <end position="178"/>
    </location>
</feature>
<evidence type="ECO:0000313" key="3">
    <source>
        <dbReference type="Proteomes" id="UP000094043"/>
    </source>
</evidence>
<feature type="region of interest" description="Disordered" evidence="1">
    <location>
        <begin position="1"/>
        <end position="80"/>
    </location>
</feature>
<gene>
    <name evidence="2" type="ORF">L203_104351</name>
</gene>
<dbReference type="GeneID" id="91088561"/>
<sequence length="267" mass="26458">MVDLGPPVGSRIPGQTTYTGSTNQEQPGFNYGVGAEHASGGIPKNNLGTDASHTPIADKFTGKDEGLGTTDSKLDNPLDRYSAGTADVGRLGHHEQEAVAGRYASGGTADALTGSTTATGVGHHGANVEPFAGHRNAALAATAGGAGALAGEELGRNRREAGLADTAGSNVANSSNPAPHSGLSGGTGGQDSFENSARSHGDGGATGAGAAPAGDGKYGRGTEASSGQPLSDPKTLDTGGPHSLVFDAGQGKYVHRRELEGDIGKHL</sequence>
<feature type="compositionally biased region" description="Basic and acidic residues" evidence="1">
    <location>
        <begin position="60"/>
        <end position="78"/>
    </location>
</feature>
<dbReference type="Proteomes" id="UP000094043">
    <property type="component" value="Chromosome 5"/>
</dbReference>
<feature type="region of interest" description="Disordered" evidence="1">
    <location>
        <begin position="166"/>
        <end position="249"/>
    </location>
</feature>
<dbReference type="EMBL" id="CP143788">
    <property type="protein sequence ID" value="WVN89135.1"/>
    <property type="molecule type" value="Genomic_DNA"/>
</dbReference>
<proteinExistence type="predicted"/>
<reference evidence="2" key="3">
    <citation type="submission" date="2024-01" db="EMBL/GenBank/DDBJ databases">
        <authorList>
            <person name="Coelho M.A."/>
            <person name="David-Palma M."/>
            <person name="Shea T."/>
            <person name="Sun S."/>
            <person name="Cuomo C.A."/>
            <person name="Heitman J."/>
        </authorList>
    </citation>
    <scope>NUCLEOTIDE SEQUENCE</scope>
    <source>
        <strain evidence="2">CBS 7841</strain>
    </source>
</reference>
<evidence type="ECO:0000256" key="1">
    <source>
        <dbReference type="SAM" id="MobiDB-lite"/>
    </source>
</evidence>
<feature type="compositionally biased region" description="Polar residues" evidence="1">
    <location>
        <begin position="13"/>
        <end position="27"/>
    </location>
</feature>
<evidence type="ECO:0000313" key="2">
    <source>
        <dbReference type="EMBL" id="WVN89135.1"/>
    </source>
</evidence>
<reference evidence="2" key="1">
    <citation type="submission" date="2016-06" db="EMBL/GenBank/DDBJ databases">
        <authorList>
            <person name="Cuomo C."/>
            <person name="Litvintseva A."/>
            <person name="Heitman J."/>
            <person name="Chen Y."/>
            <person name="Sun S."/>
            <person name="Springer D."/>
            <person name="Dromer F."/>
            <person name="Young S."/>
            <person name="Zeng Q."/>
            <person name="Chapman S."/>
            <person name="Gujja S."/>
            <person name="Saif S."/>
            <person name="Birren B."/>
        </authorList>
    </citation>
    <scope>NUCLEOTIDE SEQUENCE</scope>
    <source>
        <strain evidence="2">CBS 7841</strain>
    </source>
</reference>
<accession>A0AAJ8JVB6</accession>
<dbReference type="KEGG" id="cdep:91088561"/>
<name>A0AAJ8JVB6_9TREE</name>
<keyword evidence="3" id="KW-1185">Reference proteome</keyword>
<dbReference type="AlphaFoldDB" id="A0AAJ8JVB6"/>